<feature type="transmembrane region" description="Helical" evidence="1">
    <location>
        <begin position="46"/>
        <end position="70"/>
    </location>
</feature>
<reference evidence="2 3" key="1">
    <citation type="journal article" date="2016" name="Nat. Commun.">
        <title>Thousands of microbial genomes shed light on interconnected biogeochemical processes in an aquifer system.</title>
        <authorList>
            <person name="Anantharaman K."/>
            <person name="Brown C.T."/>
            <person name="Hug L.A."/>
            <person name="Sharon I."/>
            <person name="Castelle C.J."/>
            <person name="Probst A.J."/>
            <person name="Thomas B.C."/>
            <person name="Singh A."/>
            <person name="Wilkins M.J."/>
            <person name="Karaoz U."/>
            <person name="Brodie E.L."/>
            <person name="Williams K.H."/>
            <person name="Hubbard S.S."/>
            <person name="Banfield J.F."/>
        </authorList>
    </citation>
    <scope>NUCLEOTIDE SEQUENCE [LARGE SCALE GENOMIC DNA]</scope>
</reference>
<evidence type="ECO:0008006" key="4">
    <source>
        <dbReference type="Google" id="ProtNLM"/>
    </source>
</evidence>
<comment type="caution">
    <text evidence="2">The sequence shown here is derived from an EMBL/GenBank/DDBJ whole genome shotgun (WGS) entry which is preliminary data.</text>
</comment>
<keyword evidence="1" id="KW-1133">Transmembrane helix</keyword>
<dbReference type="Proteomes" id="UP000178086">
    <property type="component" value="Unassembled WGS sequence"/>
</dbReference>
<evidence type="ECO:0000256" key="1">
    <source>
        <dbReference type="SAM" id="Phobius"/>
    </source>
</evidence>
<keyword evidence="1" id="KW-0472">Membrane</keyword>
<gene>
    <name evidence="2" type="ORF">A2074_08555</name>
</gene>
<evidence type="ECO:0000313" key="2">
    <source>
        <dbReference type="EMBL" id="OFW33204.1"/>
    </source>
</evidence>
<feature type="transmembrane region" description="Helical" evidence="1">
    <location>
        <begin position="76"/>
        <end position="96"/>
    </location>
</feature>
<name>A0A1F2UJK6_9ACTN</name>
<dbReference type="AlphaFoldDB" id="A0A1F2UJK6"/>
<keyword evidence="1" id="KW-0812">Transmembrane</keyword>
<sequence>MELPKWLELTLFIGAWLVALIRLRYGIKAYLSRGSIFGVGRRYSRVGFVANTGYAITAALLGVYFLLAYLDHGAATLFFGLGAGLLVIVVILELTFRNRDLKSG</sequence>
<proteinExistence type="predicted"/>
<accession>A0A1F2UJK6</accession>
<evidence type="ECO:0000313" key="3">
    <source>
        <dbReference type="Proteomes" id="UP000178086"/>
    </source>
</evidence>
<dbReference type="EMBL" id="MELI01000073">
    <property type="protein sequence ID" value="OFW33204.1"/>
    <property type="molecule type" value="Genomic_DNA"/>
</dbReference>
<protein>
    <recommendedName>
        <fullName evidence="4">DUF3784 domain-containing protein</fullName>
    </recommendedName>
</protein>
<organism evidence="2 3">
    <name type="scientific">Candidatus Aquicultor primus</name>
    <dbReference type="NCBI Taxonomy" id="1797195"/>
    <lineage>
        <taxon>Bacteria</taxon>
        <taxon>Bacillati</taxon>
        <taxon>Actinomycetota</taxon>
        <taxon>Candidatus Aquicultoria</taxon>
        <taxon>Candidatus Aquicultorales</taxon>
        <taxon>Candidatus Aquicultoraceae</taxon>
        <taxon>Candidatus Aquicultor</taxon>
    </lineage>
</organism>
<feature type="transmembrane region" description="Helical" evidence="1">
    <location>
        <begin position="6"/>
        <end position="25"/>
    </location>
</feature>